<dbReference type="Pfam" id="PF00990">
    <property type="entry name" value="GGDEF"/>
    <property type="match status" value="1"/>
</dbReference>
<evidence type="ECO:0000259" key="5">
    <source>
        <dbReference type="PROSITE" id="PS50887"/>
    </source>
</evidence>
<organism evidence="6 7">
    <name type="scientific">Vreelandella azerica</name>
    <dbReference type="NCBI Taxonomy" id="2732867"/>
    <lineage>
        <taxon>Bacteria</taxon>
        <taxon>Pseudomonadati</taxon>
        <taxon>Pseudomonadota</taxon>
        <taxon>Gammaproteobacteria</taxon>
        <taxon>Oceanospirillales</taxon>
        <taxon>Halomonadaceae</taxon>
        <taxon>Vreelandella</taxon>
    </lineage>
</organism>
<dbReference type="RefSeq" id="WP_171702926.1">
    <property type="nucleotide sequence ID" value="NZ_JABFHI010000005.1"/>
</dbReference>
<protein>
    <submittedName>
        <fullName evidence="6">Diguanylate cyclase</fullName>
    </submittedName>
</protein>
<dbReference type="InterPro" id="IPR001789">
    <property type="entry name" value="Sig_transdc_resp-reg_receiver"/>
</dbReference>
<dbReference type="SMART" id="SM00086">
    <property type="entry name" value="PAC"/>
    <property type="match status" value="1"/>
</dbReference>
<gene>
    <name evidence="6" type="ORF">HLB35_13160</name>
</gene>
<dbReference type="InterPro" id="IPR013655">
    <property type="entry name" value="PAS_fold_3"/>
</dbReference>
<sequence length="443" mass="49895">MQALDIILIEDEDGDAGLIRYSLKFSGGEHQITWLKSLEALNRHLETLDAAADVILLDLNLPDSTGLETVSRCKSMARGTPIVVLTGHDDMDFSLKALEAGAQDYLIKNQLKAENLLRAIRYAMERHQLEYRLQQSEELMMAAIEGGNLGVWEWSLKDDSYYNSERLLENIGFYSDDPELPASASQWMERIHPDDQSAFHQALNEHFENQAKRYQCEFRLQHKKGHWVWQFASGHVVSWDSHGKPERMVGIQQDISERKAMEEQLRDLAMHDSLTGLLNRRSFMNAMNSEYGRVKRHKNYSASILMLDIDHFKKVNDTYGHAIGDELLKAFATTIADELRENDIFGRLGGEEFAILLPDTPAEGAMQVAEKVRASIEAMQVDTDGQALGITTSIGVDKLRAADNRPDGALARADTALYTAKQKGRNRVCQQADNVNENAVASE</sequence>
<dbReference type="Proteomes" id="UP000588806">
    <property type="component" value="Unassembled WGS sequence"/>
</dbReference>
<dbReference type="InterPro" id="IPR011006">
    <property type="entry name" value="CheY-like_superfamily"/>
</dbReference>
<proteinExistence type="predicted"/>
<dbReference type="Gene3D" id="3.30.450.20">
    <property type="entry name" value="PAS domain"/>
    <property type="match status" value="1"/>
</dbReference>
<dbReference type="EMBL" id="JABFHI010000005">
    <property type="protein sequence ID" value="NOG32464.1"/>
    <property type="molecule type" value="Genomic_DNA"/>
</dbReference>
<dbReference type="InterPro" id="IPR000014">
    <property type="entry name" value="PAS"/>
</dbReference>
<dbReference type="SUPFAM" id="SSF55785">
    <property type="entry name" value="PYP-like sensor domain (PAS domain)"/>
    <property type="match status" value="1"/>
</dbReference>
<name>A0A7Y3U1E1_9GAMM</name>
<evidence type="ECO:0000256" key="2">
    <source>
        <dbReference type="PROSITE-ProRule" id="PRU00169"/>
    </source>
</evidence>
<dbReference type="AlphaFoldDB" id="A0A7Y3U1E1"/>
<dbReference type="CDD" id="cd17535">
    <property type="entry name" value="REC_NarL-like"/>
    <property type="match status" value="1"/>
</dbReference>
<dbReference type="FunFam" id="3.30.70.270:FF:000001">
    <property type="entry name" value="Diguanylate cyclase domain protein"/>
    <property type="match status" value="1"/>
</dbReference>
<dbReference type="NCBIfam" id="TIGR00254">
    <property type="entry name" value="GGDEF"/>
    <property type="match status" value="1"/>
</dbReference>
<dbReference type="SUPFAM" id="SSF52172">
    <property type="entry name" value="CheY-like"/>
    <property type="match status" value="1"/>
</dbReference>
<feature type="domain" description="Response regulatory" evidence="3">
    <location>
        <begin position="5"/>
        <end position="123"/>
    </location>
</feature>
<keyword evidence="7" id="KW-1185">Reference proteome</keyword>
<dbReference type="InterPro" id="IPR043128">
    <property type="entry name" value="Rev_trsase/Diguanyl_cyclase"/>
</dbReference>
<evidence type="ECO:0000259" key="3">
    <source>
        <dbReference type="PROSITE" id="PS50110"/>
    </source>
</evidence>
<dbReference type="SMART" id="SM00448">
    <property type="entry name" value="REC"/>
    <property type="match status" value="1"/>
</dbReference>
<feature type="domain" description="PAC" evidence="4">
    <location>
        <begin position="214"/>
        <end position="267"/>
    </location>
</feature>
<dbReference type="PANTHER" id="PTHR46663:SF4">
    <property type="entry name" value="DIGUANYLATE CYCLASE DGCT-RELATED"/>
    <property type="match status" value="1"/>
</dbReference>
<dbReference type="PANTHER" id="PTHR46663">
    <property type="entry name" value="DIGUANYLATE CYCLASE DGCT-RELATED"/>
    <property type="match status" value="1"/>
</dbReference>
<dbReference type="InterPro" id="IPR001610">
    <property type="entry name" value="PAC"/>
</dbReference>
<feature type="modified residue" description="4-aspartylphosphate" evidence="2">
    <location>
        <position position="58"/>
    </location>
</feature>
<dbReference type="Gene3D" id="3.30.70.270">
    <property type="match status" value="1"/>
</dbReference>
<dbReference type="CDD" id="cd00130">
    <property type="entry name" value="PAS"/>
    <property type="match status" value="1"/>
</dbReference>
<reference evidence="6 7" key="2">
    <citation type="submission" date="2020-06" db="EMBL/GenBank/DDBJ databases">
        <title>Halomonas songnenensis sp. nov., a moderately halophilic bacterium isolated from saline and alkaline soils.</title>
        <authorList>
            <person name="Jiang J."/>
            <person name="Pan Y."/>
        </authorList>
    </citation>
    <scope>NUCLEOTIDE SEQUENCE [LARGE SCALE GENOMIC DNA]</scope>
    <source>
        <strain evidence="6 7">TBZ9</strain>
    </source>
</reference>
<comment type="cofactor">
    <cofactor evidence="1">
        <name>Mg(2+)</name>
        <dbReference type="ChEBI" id="CHEBI:18420"/>
    </cofactor>
</comment>
<dbReference type="Gene3D" id="3.40.50.2300">
    <property type="match status" value="1"/>
</dbReference>
<feature type="domain" description="GGDEF" evidence="5">
    <location>
        <begin position="300"/>
        <end position="433"/>
    </location>
</feature>
<evidence type="ECO:0000256" key="1">
    <source>
        <dbReference type="ARBA" id="ARBA00001946"/>
    </source>
</evidence>
<dbReference type="NCBIfam" id="TIGR00229">
    <property type="entry name" value="sensory_box"/>
    <property type="match status" value="1"/>
</dbReference>
<dbReference type="CDD" id="cd01949">
    <property type="entry name" value="GGDEF"/>
    <property type="match status" value="1"/>
</dbReference>
<dbReference type="InterPro" id="IPR058245">
    <property type="entry name" value="NreC/VraR/RcsB-like_REC"/>
</dbReference>
<dbReference type="InterPro" id="IPR035965">
    <property type="entry name" value="PAS-like_dom_sf"/>
</dbReference>
<dbReference type="InterPro" id="IPR029787">
    <property type="entry name" value="Nucleotide_cyclase"/>
</dbReference>
<comment type="caution">
    <text evidence="6">The sequence shown here is derived from an EMBL/GenBank/DDBJ whole genome shotgun (WGS) entry which is preliminary data.</text>
</comment>
<dbReference type="Pfam" id="PF08447">
    <property type="entry name" value="PAS_3"/>
    <property type="match status" value="1"/>
</dbReference>
<reference evidence="6 7" key="1">
    <citation type="submission" date="2020-05" db="EMBL/GenBank/DDBJ databases">
        <authorList>
            <person name="Ruan W."/>
            <person name="Jeon C.O."/>
            <person name="Chun B.H."/>
        </authorList>
    </citation>
    <scope>NUCLEOTIDE SEQUENCE [LARGE SCALE GENOMIC DNA]</scope>
    <source>
        <strain evidence="6 7">TBZ9</strain>
    </source>
</reference>
<dbReference type="InterPro" id="IPR052163">
    <property type="entry name" value="DGC-Regulatory_Protein"/>
</dbReference>
<accession>A0A7Y3U1E1</accession>
<dbReference type="GO" id="GO:0003824">
    <property type="term" value="F:catalytic activity"/>
    <property type="evidence" value="ECO:0007669"/>
    <property type="project" value="UniProtKB-ARBA"/>
</dbReference>
<dbReference type="InterPro" id="IPR000160">
    <property type="entry name" value="GGDEF_dom"/>
</dbReference>
<dbReference type="Pfam" id="PF00072">
    <property type="entry name" value="Response_reg"/>
    <property type="match status" value="1"/>
</dbReference>
<dbReference type="InterPro" id="IPR000700">
    <property type="entry name" value="PAS-assoc_C"/>
</dbReference>
<dbReference type="SUPFAM" id="SSF55073">
    <property type="entry name" value="Nucleotide cyclase"/>
    <property type="match status" value="1"/>
</dbReference>
<evidence type="ECO:0000313" key="7">
    <source>
        <dbReference type="Proteomes" id="UP000588806"/>
    </source>
</evidence>
<dbReference type="PROSITE" id="PS50887">
    <property type="entry name" value="GGDEF"/>
    <property type="match status" value="1"/>
</dbReference>
<dbReference type="SMART" id="SM00267">
    <property type="entry name" value="GGDEF"/>
    <property type="match status" value="1"/>
</dbReference>
<evidence type="ECO:0000259" key="4">
    <source>
        <dbReference type="PROSITE" id="PS50113"/>
    </source>
</evidence>
<dbReference type="GO" id="GO:0000160">
    <property type="term" value="P:phosphorelay signal transduction system"/>
    <property type="evidence" value="ECO:0007669"/>
    <property type="project" value="InterPro"/>
</dbReference>
<evidence type="ECO:0000313" key="6">
    <source>
        <dbReference type="EMBL" id="NOG32464.1"/>
    </source>
</evidence>
<keyword evidence="2" id="KW-0597">Phosphoprotein</keyword>
<dbReference type="PROSITE" id="PS50110">
    <property type="entry name" value="RESPONSE_REGULATORY"/>
    <property type="match status" value="1"/>
</dbReference>
<dbReference type="PROSITE" id="PS50113">
    <property type="entry name" value="PAC"/>
    <property type="match status" value="1"/>
</dbReference>